<dbReference type="RefSeq" id="WP_137478627.1">
    <property type="nucleotide sequence ID" value="NZ_SZZP01000007.1"/>
</dbReference>
<accession>A0A4U6S2F2</accession>
<dbReference type="Pfam" id="PF07171">
    <property type="entry name" value="MlrC_C"/>
    <property type="match status" value="1"/>
</dbReference>
<organism evidence="3 4">
    <name type="scientific">Bradyrhizobium elkanii</name>
    <dbReference type="NCBI Taxonomy" id="29448"/>
    <lineage>
        <taxon>Bacteria</taxon>
        <taxon>Pseudomonadati</taxon>
        <taxon>Pseudomonadota</taxon>
        <taxon>Alphaproteobacteria</taxon>
        <taxon>Hyphomicrobiales</taxon>
        <taxon>Nitrobacteraceae</taxon>
        <taxon>Bradyrhizobium</taxon>
    </lineage>
</organism>
<proteinExistence type="predicted"/>
<feature type="domain" description="Microcystin LR degradation protein MlrC C-terminal" evidence="1">
    <location>
        <begin position="321"/>
        <end position="396"/>
    </location>
</feature>
<dbReference type="AlphaFoldDB" id="A0A4U6S2F2"/>
<gene>
    <name evidence="3" type="ORF">FDV58_13200</name>
</gene>
<sequence>MSDRKIRIAVLHFSHETVSFLPNETTLDDFIYPGSPAKGEALLQFDPKNYMGGFVQVAREFSEVELVGIESPLWPKTGTGSGWITREAYRTFTGKMIDGLKEEGPFDGVYLCLHGAMAVRDVPRPEADLARQVREVVGRSAFIAATFDLHGNEDEAFLEQADMAFAVKYFPHYDAHLQGERAARMLVRAIRGDYKPAHRTIKVPVTSPTVLQWTGARPWMDLVQRALVWEAREVDVYVNIFFGFPFADVPDVGMTVQVLTNDNPKLAEQVARDLAGTIWRMREALLQSTRLYSITEGVALAKQAVAAGNTPVVLADPSDRSGSATWLLREIIAQDLANTVVATIVDARATASLKAAGAKAGDIFDMEIGGRADESAGDPVRIQGTISAAGEDYGQFWGCVRFGRNNVLILSTYLVQVMEPFSLKALVPEMAIKSRVHFRRGFDDNAFAKTILLVEPEQPFLATTRLDKLPYKNVDLARFYPYGNPAFSEASS</sequence>
<dbReference type="EMBL" id="SZZP01000007">
    <property type="protein sequence ID" value="TKV81098.1"/>
    <property type="molecule type" value="Genomic_DNA"/>
</dbReference>
<evidence type="ECO:0000259" key="2">
    <source>
        <dbReference type="Pfam" id="PF07364"/>
    </source>
</evidence>
<name>A0A4U6S2F2_BRAEL</name>
<feature type="domain" description="Microcystin LR degradation protein MlrC N-terminal" evidence="2">
    <location>
        <begin position="7"/>
        <end position="300"/>
    </location>
</feature>
<evidence type="ECO:0000313" key="4">
    <source>
        <dbReference type="Proteomes" id="UP000305095"/>
    </source>
</evidence>
<reference evidence="3 4" key="1">
    <citation type="submission" date="2019-05" db="EMBL/GenBank/DDBJ databases">
        <title>Draft Genome of Bradyrhizobium elkanii strain SEMIA 938, Used in Commercial Inoculants for Lupinus spp. in Brazil.</title>
        <authorList>
            <person name="Hungria M."/>
            <person name="Delamuta J.R.M."/>
            <person name="Ribeiro R.A."/>
            <person name="Nogueira M.A."/>
        </authorList>
    </citation>
    <scope>NUCLEOTIDE SEQUENCE [LARGE SCALE GENOMIC DNA]</scope>
    <source>
        <strain evidence="3 4">Semia 938</strain>
    </source>
</reference>
<comment type="caution">
    <text evidence="3">The sequence shown here is derived from an EMBL/GenBank/DDBJ whole genome shotgun (WGS) entry which is preliminary data.</text>
</comment>
<dbReference type="InterPro" id="IPR015995">
    <property type="entry name" value="MlrC_N"/>
</dbReference>
<dbReference type="Pfam" id="PF07364">
    <property type="entry name" value="DUF1485"/>
    <property type="match status" value="1"/>
</dbReference>
<dbReference type="Proteomes" id="UP000305095">
    <property type="component" value="Unassembled WGS sequence"/>
</dbReference>
<protein>
    <submittedName>
        <fullName evidence="3">M81 family metallopeptidase</fullName>
    </submittedName>
</protein>
<evidence type="ECO:0000259" key="1">
    <source>
        <dbReference type="Pfam" id="PF07171"/>
    </source>
</evidence>
<evidence type="ECO:0000313" key="3">
    <source>
        <dbReference type="EMBL" id="TKV81098.1"/>
    </source>
</evidence>
<dbReference type="InterPro" id="IPR010799">
    <property type="entry name" value="MlrC_C"/>
</dbReference>